<sequence length="347" mass="38016">MGTQMNSASDRSKRMKAMFGGINPEELAATVAPSPLSQAGRRVSSGAVRSMQDSFSAIEDENARLRDQLAGSEAVVEIAPDQIEPSFVRDRMEDEVDPGLADLVRSIGEHGQQVPILVRPHPDASGRYQIAYGHRRWKASRQLNRAVKAIVRPLSDDALVIAQGKENSERKDLSFIEQALFAQELKERSFDRQTIAAALGRSEDKGLAYISILTSLASTLSLDIVRKIGPAPKTGRPRWEKLAAHFSDRKLPAARSSAANGLMSSEKWLAADSDARFSMLLSLLDAKEKPVSARSIIKGGAGQEAVAIERTGQVTRFAVDERQNPGFAEWLARELPSLVTRFEQERG</sequence>
<dbReference type="Pfam" id="PF07506">
    <property type="entry name" value="RepB"/>
    <property type="match status" value="1"/>
</dbReference>
<dbReference type="SMART" id="SM00470">
    <property type="entry name" value="ParB"/>
    <property type="match status" value="1"/>
</dbReference>
<proteinExistence type="inferred from homology"/>
<dbReference type="SUPFAM" id="SSF110849">
    <property type="entry name" value="ParB/Sulfiredoxin"/>
    <property type="match status" value="1"/>
</dbReference>
<dbReference type="Proteomes" id="UP000659172">
    <property type="component" value="Unassembled WGS sequence"/>
</dbReference>
<dbReference type="NCBIfam" id="TIGR03454">
    <property type="entry name" value="partition_RepB"/>
    <property type="match status" value="1"/>
</dbReference>
<dbReference type="InterPro" id="IPR050336">
    <property type="entry name" value="Chromosome_partition/occlusion"/>
</dbReference>
<evidence type="ECO:0000256" key="1">
    <source>
        <dbReference type="ARBA" id="ARBA00006295"/>
    </source>
</evidence>
<reference evidence="3 4" key="1">
    <citation type="submission" date="2020-06" db="EMBL/GenBank/DDBJ databases">
        <title>Rhizobium sp.nov. isolated from the tomato plant.</title>
        <authorList>
            <person name="Thin K.K."/>
            <person name="Zhang X."/>
            <person name="He S."/>
        </authorList>
    </citation>
    <scope>NUCLEOTIDE SEQUENCE [LARGE SCALE GENOMIC DNA]</scope>
    <source>
        <strain evidence="3 4">DBTS2</strain>
    </source>
</reference>
<dbReference type="Pfam" id="PF02195">
    <property type="entry name" value="ParB_N"/>
    <property type="match status" value="1"/>
</dbReference>
<dbReference type="InterPro" id="IPR004437">
    <property type="entry name" value="ParB/RepB/Spo0J"/>
</dbReference>
<organism evidence="3 4">
    <name type="scientific">Mycoplana rhizolycopersici</name>
    <dbReference type="NCBI Taxonomy" id="2746702"/>
    <lineage>
        <taxon>Bacteria</taxon>
        <taxon>Pseudomonadati</taxon>
        <taxon>Pseudomonadota</taxon>
        <taxon>Alphaproteobacteria</taxon>
        <taxon>Hyphomicrobiales</taxon>
        <taxon>Rhizobiaceae</taxon>
        <taxon>Mycoplana</taxon>
    </lineage>
</organism>
<protein>
    <submittedName>
        <fullName evidence="3">Plasmid partitioning protein RepB</fullName>
    </submittedName>
</protein>
<dbReference type="PANTHER" id="PTHR33375">
    <property type="entry name" value="CHROMOSOME-PARTITIONING PROTEIN PARB-RELATED"/>
    <property type="match status" value="1"/>
</dbReference>
<evidence type="ECO:0000313" key="3">
    <source>
        <dbReference type="EMBL" id="NVP55136.1"/>
    </source>
</evidence>
<keyword evidence="4" id="KW-1185">Reference proteome</keyword>
<dbReference type="NCBIfam" id="TIGR00180">
    <property type="entry name" value="parB_part"/>
    <property type="match status" value="1"/>
</dbReference>
<dbReference type="InterPro" id="IPR011111">
    <property type="entry name" value="Plasmid_RepB"/>
</dbReference>
<evidence type="ECO:0000259" key="2">
    <source>
        <dbReference type="SMART" id="SM00470"/>
    </source>
</evidence>
<accession>A0ABX2QCS2</accession>
<dbReference type="SUPFAM" id="SSF109709">
    <property type="entry name" value="KorB DNA-binding domain-like"/>
    <property type="match status" value="1"/>
</dbReference>
<dbReference type="CDD" id="cd16405">
    <property type="entry name" value="RepB_like_N"/>
    <property type="match status" value="1"/>
</dbReference>
<feature type="domain" description="ParB-like N-terminal" evidence="2">
    <location>
        <begin position="76"/>
        <end position="168"/>
    </location>
</feature>
<comment type="similarity">
    <text evidence="1">Belongs to the ParB family.</text>
</comment>
<dbReference type="EMBL" id="JABXYK010000004">
    <property type="protein sequence ID" value="NVP55136.1"/>
    <property type="molecule type" value="Genomic_DNA"/>
</dbReference>
<dbReference type="InterPro" id="IPR037972">
    <property type="entry name" value="RepB_N"/>
</dbReference>
<dbReference type="Gene3D" id="3.90.1530.30">
    <property type="match status" value="1"/>
</dbReference>
<dbReference type="InterPro" id="IPR036086">
    <property type="entry name" value="ParB/Sulfiredoxin_sf"/>
</dbReference>
<dbReference type="PANTHER" id="PTHR33375:SF1">
    <property type="entry name" value="CHROMOSOME-PARTITIONING PROTEIN PARB-RELATED"/>
    <property type="match status" value="1"/>
</dbReference>
<dbReference type="Gene3D" id="1.10.10.2830">
    <property type="match status" value="1"/>
</dbReference>
<name>A0ABX2QCS2_9HYPH</name>
<evidence type="ECO:0000313" key="4">
    <source>
        <dbReference type="Proteomes" id="UP000659172"/>
    </source>
</evidence>
<dbReference type="InterPro" id="IPR017819">
    <property type="entry name" value="Plasmid_partition_RepB"/>
</dbReference>
<gene>
    <name evidence="3" type="primary">repB</name>
    <name evidence="3" type="ORF">HV823_07700</name>
</gene>
<comment type="caution">
    <text evidence="3">The sequence shown here is derived from an EMBL/GenBank/DDBJ whole genome shotgun (WGS) entry which is preliminary data.</text>
</comment>
<dbReference type="InterPro" id="IPR003115">
    <property type="entry name" value="ParB_N"/>
</dbReference>